<evidence type="ECO:0000313" key="5">
    <source>
        <dbReference type="EMBL" id="CAG9330369.1"/>
    </source>
</evidence>
<name>A0AAU9K8T3_9CILI</name>
<dbReference type="PANTHER" id="PTHR24171">
    <property type="entry name" value="ANKYRIN REPEAT DOMAIN-CONTAINING PROTEIN 39-RELATED"/>
    <property type="match status" value="1"/>
</dbReference>
<dbReference type="SMART" id="SM00015">
    <property type="entry name" value="IQ"/>
    <property type="match status" value="1"/>
</dbReference>
<dbReference type="Gene3D" id="1.25.40.20">
    <property type="entry name" value="Ankyrin repeat-containing domain"/>
    <property type="match status" value="1"/>
</dbReference>
<dbReference type="EMBL" id="CAJZBQ010000051">
    <property type="protein sequence ID" value="CAG9330369.1"/>
    <property type="molecule type" value="Genomic_DNA"/>
</dbReference>
<keyword evidence="2 3" id="KW-0040">ANK repeat</keyword>
<dbReference type="SMART" id="SM00248">
    <property type="entry name" value="ANK"/>
    <property type="match status" value="2"/>
</dbReference>
<evidence type="ECO:0000256" key="1">
    <source>
        <dbReference type="ARBA" id="ARBA00022737"/>
    </source>
</evidence>
<dbReference type="SUPFAM" id="SSF48403">
    <property type="entry name" value="Ankyrin repeat"/>
    <property type="match status" value="1"/>
</dbReference>
<dbReference type="InterPro" id="IPR000048">
    <property type="entry name" value="IQ_motif_EF-hand-BS"/>
</dbReference>
<dbReference type="PROSITE" id="PS50096">
    <property type="entry name" value="IQ"/>
    <property type="match status" value="1"/>
</dbReference>
<sequence length="605" mass="70454">MSTEPSLPKSAEAEHECKESSCKRCRGHKCEEKPKVPKQRQRLLPDKSEHLVLFKIKYPSLYEKLRSAIVQFRLLGEEKGIGRMRNNQEPMISEWNDLLENKFKEIRRRKRLDLAKYNVISSLDDLTMNDMRRNNLLSGEEKITTNYGTKTFAEVIESLKKSPFFINYMKRKEVEKEILEIGPDLFAQIELEVAEEVIGEYNDYLVQVKNLRKKYLQERSKKSSDKLRTESSRSYENGSFTDRSSLYRKSNDRPASLSRGKITYKKNTIDLYTGGPNIKKFEWKIYSYEDRICAAIKIQSHIRRYLARKHYIALKLNRLRHKNRSKSVNRPNRKTLSTLEDEKISKLEQLISFIKENDLKSIKKITHTFSIDALNSKDSRGNTALYYACQQGSLLMVSYLCTLGASINIKCEKNSTALHAAFMSDNADLVYYLINRGGDLTVFNDDFSTPLDYASGKLASLLGVNLKQPKGKIVDKGVIMKKFKHGALSYLRKHERSNTEIKKQEAIYTETSEEPEMLATFQVREIREYSPLYPTERSLSQISLISQGNFYEKGNTYSNMVKLYKRIKEDQCPPIKRICRTRSQILREERNKILMKEMPKIKLLS</sequence>
<feature type="compositionally biased region" description="Basic and acidic residues" evidence="4">
    <location>
        <begin position="222"/>
        <end position="233"/>
    </location>
</feature>
<feature type="compositionally biased region" description="Polar residues" evidence="4">
    <location>
        <begin position="234"/>
        <end position="248"/>
    </location>
</feature>
<dbReference type="AlphaFoldDB" id="A0AAU9K8T3"/>
<protein>
    <submittedName>
        <fullName evidence="5">Uncharacterized protein</fullName>
    </submittedName>
</protein>
<feature type="region of interest" description="Disordered" evidence="4">
    <location>
        <begin position="222"/>
        <end position="255"/>
    </location>
</feature>
<proteinExistence type="predicted"/>
<dbReference type="PANTHER" id="PTHR24171:SF8">
    <property type="entry name" value="BRCA1-ASSOCIATED RING DOMAIN PROTEIN 1"/>
    <property type="match status" value="1"/>
</dbReference>
<dbReference type="PROSITE" id="PS50297">
    <property type="entry name" value="ANK_REP_REGION"/>
    <property type="match status" value="2"/>
</dbReference>
<dbReference type="InterPro" id="IPR002110">
    <property type="entry name" value="Ankyrin_rpt"/>
</dbReference>
<feature type="repeat" description="ANK" evidence="3">
    <location>
        <begin position="413"/>
        <end position="445"/>
    </location>
</feature>
<dbReference type="InterPro" id="IPR036770">
    <property type="entry name" value="Ankyrin_rpt-contain_sf"/>
</dbReference>
<dbReference type="GO" id="GO:0004842">
    <property type="term" value="F:ubiquitin-protein transferase activity"/>
    <property type="evidence" value="ECO:0007669"/>
    <property type="project" value="TreeGrafter"/>
</dbReference>
<dbReference type="GO" id="GO:0085020">
    <property type="term" value="P:protein K6-linked ubiquitination"/>
    <property type="evidence" value="ECO:0007669"/>
    <property type="project" value="TreeGrafter"/>
</dbReference>
<evidence type="ECO:0000256" key="3">
    <source>
        <dbReference type="PROSITE-ProRule" id="PRU00023"/>
    </source>
</evidence>
<feature type="repeat" description="ANK" evidence="3">
    <location>
        <begin position="380"/>
        <end position="412"/>
    </location>
</feature>
<dbReference type="Proteomes" id="UP001162131">
    <property type="component" value="Unassembled WGS sequence"/>
</dbReference>
<keyword evidence="1" id="KW-0677">Repeat</keyword>
<evidence type="ECO:0000256" key="2">
    <source>
        <dbReference type="ARBA" id="ARBA00023043"/>
    </source>
</evidence>
<organism evidence="5 6">
    <name type="scientific">Blepharisma stoltei</name>
    <dbReference type="NCBI Taxonomy" id="1481888"/>
    <lineage>
        <taxon>Eukaryota</taxon>
        <taxon>Sar</taxon>
        <taxon>Alveolata</taxon>
        <taxon>Ciliophora</taxon>
        <taxon>Postciliodesmatophora</taxon>
        <taxon>Heterotrichea</taxon>
        <taxon>Heterotrichida</taxon>
        <taxon>Blepharismidae</taxon>
        <taxon>Blepharisma</taxon>
    </lineage>
</organism>
<gene>
    <name evidence="5" type="ORF">BSTOLATCC_MIC50962</name>
</gene>
<comment type="caution">
    <text evidence="5">The sequence shown here is derived from an EMBL/GenBank/DDBJ whole genome shotgun (WGS) entry which is preliminary data.</text>
</comment>
<dbReference type="PROSITE" id="PS50088">
    <property type="entry name" value="ANK_REPEAT"/>
    <property type="match status" value="2"/>
</dbReference>
<evidence type="ECO:0000313" key="6">
    <source>
        <dbReference type="Proteomes" id="UP001162131"/>
    </source>
</evidence>
<accession>A0AAU9K8T3</accession>
<dbReference type="Pfam" id="PF12796">
    <property type="entry name" value="Ank_2"/>
    <property type="match status" value="1"/>
</dbReference>
<reference evidence="5" key="1">
    <citation type="submission" date="2021-09" db="EMBL/GenBank/DDBJ databases">
        <authorList>
            <consortium name="AG Swart"/>
            <person name="Singh M."/>
            <person name="Singh A."/>
            <person name="Seah K."/>
            <person name="Emmerich C."/>
        </authorList>
    </citation>
    <scope>NUCLEOTIDE SEQUENCE</scope>
    <source>
        <strain evidence="5">ATCC30299</strain>
    </source>
</reference>
<dbReference type="Pfam" id="PF00612">
    <property type="entry name" value="IQ"/>
    <property type="match status" value="1"/>
</dbReference>
<keyword evidence="6" id="KW-1185">Reference proteome</keyword>
<evidence type="ECO:0000256" key="4">
    <source>
        <dbReference type="SAM" id="MobiDB-lite"/>
    </source>
</evidence>